<evidence type="ECO:0000256" key="1">
    <source>
        <dbReference type="SAM" id="MobiDB-lite"/>
    </source>
</evidence>
<dbReference type="RefSeq" id="WP_150489378.1">
    <property type="nucleotide sequence ID" value="NZ_BMUV01000008.1"/>
</dbReference>
<name>A0A5J6FCP6_9ACTN</name>
<dbReference type="AlphaFoldDB" id="A0A5J6FCP6"/>
<feature type="region of interest" description="Disordered" evidence="1">
    <location>
        <begin position="133"/>
        <end position="162"/>
    </location>
</feature>
<evidence type="ECO:0000313" key="2">
    <source>
        <dbReference type="EMBL" id="QEU74082.1"/>
    </source>
</evidence>
<proteinExistence type="predicted"/>
<dbReference type="Pfam" id="PF19379">
    <property type="entry name" value="DUF5954"/>
    <property type="match status" value="1"/>
</dbReference>
<dbReference type="OrthoDB" id="3450280at2"/>
<accession>A0A5J6FCP6</accession>
<dbReference type="InterPro" id="IPR045998">
    <property type="entry name" value="DUF5954"/>
</dbReference>
<dbReference type="EMBL" id="CP023702">
    <property type="protein sequence ID" value="QEU74082.1"/>
    <property type="molecule type" value="Genomic_DNA"/>
</dbReference>
<evidence type="ECO:0000313" key="3">
    <source>
        <dbReference type="Proteomes" id="UP000326178"/>
    </source>
</evidence>
<dbReference type="KEGG" id="snk:CP967_20635"/>
<keyword evidence="3" id="KW-1185">Reference proteome</keyword>
<organism evidence="2 3">
    <name type="scientific">Streptomyces nitrosporeus</name>
    <dbReference type="NCBI Taxonomy" id="28894"/>
    <lineage>
        <taxon>Bacteria</taxon>
        <taxon>Bacillati</taxon>
        <taxon>Actinomycetota</taxon>
        <taxon>Actinomycetes</taxon>
        <taxon>Kitasatosporales</taxon>
        <taxon>Streptomycetaceae</taxon>
        <taxon>Streptomyces</taxon>
    </lineage>
</organism>
<sequence length="376" mass="42111">MTGYRDRAPGYLTFRVAPQEGPIAAFAEQEAWQARELYPDLMGVGLAEFFHAREHEAGGWELSEYGTDTPQGARDSLGSHFRLRSSAAGEAGEKKAQKTWMAAALRMDREVVDEIRVLGERFRIVRAAKFIRMGNGGPEPPRPSDPDPDPAETGANHRTRSRTKGFVVDPYISTGLSDSLLKLDLVRFIGTSPGAGPEVREDALRAAVEYPGGVLLPPVFMISERTDGRWTPHNPGSADVTPQEARDGLASWLRVMAPFTMDLPDGKRAEYARAADVLDEKRCNTLSVDGYRFRVTRVERLVRVGPDGPEGPRPSDFDPEPPVEVHVRLLKEQGLWKEEDEPLELDERALQFQALWEQEVKRREAVEERRASRKRT</sequence>
<reference evidence="2 3" key="1">
    <citation type="submission" date="2017-09" db="EMBL/GenBank/DDBJ databases">
        <authorList>
            <person name="Lee N."/>
            <person name="Cho B.-K."/>
        </authorList>
    </citation>
    <scope>NUCLEOTIDE SEQUENCE [LARGE SCALE GENOMIC DNA]</scope>
    <source>
        <strain evidence="2 3">ATCC 12769</strain>
    </source>
</reference>
<gene>
    <name evidence="2" type="ORF">CP967_20635</name>
</gene>
<protein>
    <submittedName>
        <fullName evidence="2">PE-PGRS family protein</fullName>
    </submittedName>
</protein>
<dbReference type="Proteomes" id="UP000326178">
    <property type="component" value="Chromosome"/>
</dbReference>